<name>A0ABY8QK47_9RHOB</name>
<gene>
    <name evidence="3" type="ORF">QF118_04885</name>
</gene>
<evidence type="ECO:0000313" key="3">
    <source>
        <dbReference type="EMBL" id="WGW04885.1"/>
    </source>
</evidence>
<keyword evidence="1" id="KW-1133">Transmembrane helix</keyword>
<dbReference type="SUPFAM" id="SSF103481">
    <property type="entry name" value="Multidrug resistance efflux transporter EmrE"/>
    <property type="match status" value="2"/>
</dbReference>
<feature type="transmembrane region" description="Helical" evidence="1">
    <location>
        <begin position="283"/>
        <end position="299"/>
    </location>
</feature>
<feature type="transmembrane region" description="Helical" evidence="1">
    <location>
        <begin position="69"/>
        <end position="91"/>
    </location>
</feature>
<accession>A0ABY8QK47</accession>
<dbReference type="InterPro" id="IPR000620">
    <property type="entry name" value="EamA_dom"/>
</dbReference>
<evidence type="ECO:0000313" key="4">
    <source>
        <dbReference type="Proteomes" id="UP001241605"/>
    </source>
</evidence>
<feature type="transmembrane region" description="Helical" evidence="1">
    <location>
        <begin position="36"/>
        <end position="57"/>
    </location>
</feature>
<keyword evidence="4" id="KW-1185">Reference proteome</keyword>
<feature type="domain" description="EamA" evidence="2">
    <location>
        <begin position="158"/>
        <end position="297"/>
    </location>
</feature>
<feature type="transmembrane region" description="Helical" evidence="1">
    <location>
        <begin position="190"/>
        <end position="209"/>
    </location>
</feature>
<protein>
    <submittedName>
        <fullName evidence="3">DMT family transporter</fullName>
    </submittedName>
</protein>
<dbReference type="InterPro" id="IPR037185">
    <property type="entry name" value="EmrE-like"/>
</dbReference>
<dbReference type="Proteomes" id="UP001241605">
    <property type="component" value="Chromosome"/>
</dbReference>
<proteinExistence type="predicted"/>
<dbReference type="Pfam" id="PF00892">
    <property type="entry name" value="EamA"/>
    <property type="match status" value="1"/>
</dbReference>
<dbReference type="RefSeq" id="WP_282301521.1">
    <property type="nucleotide sequence ID" value="NZ_CP124616.1"/>
</dbReference>
<reference evidence="3 4" key="1">
    <citation type="submission" date="2023-05" db="EMBL/GenBank/DDBJ databases">
        <title>YMD87, complete Genome.</title>
        <authorList>
            <person name="Zhang J."/>
            <person name="Xu X."/>
        </authorList>
    </citation>
    <scope>NUCLEOTIDE SEQUENCE [LARGE SCALE GENOMIC DNA]</scope>
    <source>
        <strain evidence="3 4">YMD87</strain>
    </source>
</reference>
<evidence type="ECO:0000259" key="2">
    <source>
        <dbReference type="Pfam" id="PF00892"/>
    </source>
</evidence>
<feature type="transmembrane region" description="Helical" evidence="1">
    <location>
        <begin position="253"/>
        <end position="274"/>
    </location>
</feature>
<sequence>MELWIIATLCAASFQTVRFMLQKVLSSGRLSATGSTFARFAYAMPAAWVVVGLYFAWTGAALPQLGADFYGWTVVGGLGQILATVLVVLCFRERNFAVGITLKKTEVLQTALLGLVVLGEVISAGGWLAIGIGLIGVLLLSRTPGSVDSLWRGLRSRAVVLGLGSGFFFAVAGVGYRAASLAVPSDDPVLRAGVSLVCVTMMQTAALGLWLHWREPGQISAVWAARKTALWLGVTSMAGTLSWFTAFTLQTAAYVYALGQVELILSLAASVLFFRETVTRREYAGIGFLTASIVVLVLVL</sequence>
<organism evidence="3 4">
    <name type="scientific">Tropicibacter oceani</name>
    <dbReference type="NCBI Taxonomy" id="3058420"/>
    <lineage>
        <taxon>Bacteria</taxon>
        <taxon>Pseudomonadati</taxon>
        <taxon>Pseudomonadota</taxon>
        <taxon>Alphaproteobacteria</taxon>
        <taxon>Rhodobacterales</taxon>
        <taxon>Roseobacteraceae</taxon>
        <taxon>Tropicibacter</taxon>
    </lineage>
</organism>
<feature type="transmembrane region" description="Helical" evidence="1">
    <location>
        <begin position="159"/>
        <end position="178"/>
    </location>
</feature>
<keyword evidence="1" id="KW-0812">Transmembrane</keyword>
<evidence type="ECO:0000256" key="1">
    <source>
        <dbReference type="SAM" id="Phobius"/>
    </source>
</evidence>
<dbReference type="EMBL" id="CP124616">
    <property type="protein sequence ID" value="WGW04885.1"/>
    <property type="molecule type" value="Genomic_DNA"/>
</dbReference>
<keyword evidence="1" id="KW-0472">Membrane</keyword>
<feature type="transmembrane region" description="Helical" evidence="1">
    <location>
        <begin position="111"/>
        <end position="139"/>
    </location>
</feature>